<dbReference type="SUPFAM" id="SSF50998">
    <property type="entry name" value="Quinoprotein alcohol dehydrogenase-like"/>
    <property type="match status" value="1"/>
</dbReference>
<feature type="repeat" description="WD" evidence="3">
    <location>
        <begin position="187"/>
        <end position="228"/>
    </location>
</feature>
<dbReference type="PROSITE" id="PS50082">
    <property type="entry name" value="WD_REPEATS_2"/>
    <property type="match status" value="3"/>
</dbReference>
<accession>A0ABY9WR77</accession>
<dbReference type="InterPro" id="IPR011047">
    <property type="entry name" value="Quinoprotein_ADH-like_sf"/>
</dbReference>
<evidence type="ECO:0000256" key="2">
    <source>
        <dbReference type="ARBA" id="ARBA00022737"/>
    </source>
</evidence>
<evidence type="ECO:0000256" key="3">
    <source>
        <dbReference type="PROSITE-ProRule" id="PRU00221"/>
    </source>
</evidence>
<dbReference type="InterPro" id="IPR001680">
    <property type="entry name" value="WD40_rpt"/>
</dbReference>
<feature type="repeat" description="WD" evidence="3">
    <location>
        <begin position="65"/>
        <end position="106"/>
    </location>
</feature>
<keyword evidence="1 3" id="KW-0853">WD repeat</keyword>
<dbReference type="InterPro" id="IPR015943">
    <property type="entry name" value="WD40/YVTN_repeat-like_dom_sf"/>
</dbReference>
<evidence type="ECO:0000313" key="4">
    <source>
        <dbReference type="EMBL" id="WNG44227.1"/>
    </source>
</evidence>
<proteinExistence type="predicted"/>
<dbReference type="PROSITE" id="PS50294">
    <property type="entry name" value="WD_REPEATS_REGION"/>
    <property type="match status" value="1"/>
</dbReference>
<dbReference type="Pfam" id="PF00400">
    <property type="entry name" value="WD40"/>
    <property type="match status" value="6"/>
</dbReference>
<name>A0ABY9WR77_9BACT</name>
<organism evidence="4 5">
    <name type="scientific">Archangium minus</name>
    <dbReference type="NCBI Taxonomy" id="83450"/>
    <lineage>
        <taxon>Bacteria</taxon>
        <taxon>Pseudomonadati</taxon>
        <taxon>Myxococcota</taxon>
        <taxon>Myxococcia</taxon>
        <taxon>Myxococcales</taxon>
        <taxon>Cystobacterineae</taxon>
        <taxon>Archangiaceae</taxon>
        <taxon>Archangium</taxon>
    </lineage>
</organism>
<evidence type="ECO:0000256" key="1">
    <source>
        <dbReference type="ARBA" id="ARBA00022574"/>
    </source>
</evidence>
<keyword evidence="2" id="KW-0677">Repeat</keyword>
<sequence length="352" mass="36996">MPGLNAARSRGRSAPVLAELCSRVELPDHVNALSWSPNGALLAAASLAGPVFLLDGGSGEVRRELRGHDGGAMCVGFSPDGAWLASGGQDGTVRLYSVADGALKAEQPSGGGWVEHLAWAASGKHLATAAGRVVRVWSSRLTHLGGFESHPGTVSGLYWLEEEGEVVASCNGGLFRSAPGKKKTTGHLPYKGAIQAMAQSPDGRFIAVGCQDGTAFVWKLGSTRSFSMPGHQGKVRVLAWSPQSTRLATGDAEAINLWQLSGPGAGKEQPHRLEAHQGRVTGLFWRKDGLLVSTSEDGTLRGWLPLQGDKPLFTVEADEPLSGLVLSPDRVHVAAAGVHGRAFIFRLPALSR</sequence>
<dbReference type="SMART" id="SM00320">
    <property type="entry name" value="WD40"/>
    <property type="match status" value="7"/>
</dbReference>
<reference evidence="4 5" key="1">
    <citation type="submission" date="2019-08" db="EMBL/GenBank/DDBJ databases">
        <title>Archangium and Cystobacter genomes.</title>
        <authorList>
            <person name="Chen I.-C.K."/>
            <person name="Wielgoss S."/>
        </authorList>
    </citation>
    <scope>NUCLEOTIDE SEQUENCE [LARGE SCALE GENOMIC DNA]</scope>
    <source>
        <strain evidence="4 5">Cbm 6</strain>
    </source>
</reference>
<dbReference type="PANTHER" id="PTHR19848">
    <property type="entry name" value="WD40 REPEAT PROTEIN"/>
    <property type="match status" value="1"/>
</dbReference>
<gene>
    <name evidence="4" type="ORF">F0U60_08995</name>
</gene>
<evidence type="ECO:0000313" key="5">
    <source>
        <dbReference type="Proteomes" id="UP001611383"/>
    </source>
</evidence>
<dbReference type="EMBL" id="CP043494">
    <property type="protein sequence ID" value="WNG44227.1"/>
    <property type="molecule type" value="Genomic_DNA"/>
</dbReference>
<keyword evidence="5" id="KW-1185">Reference proteome</keyword>
<dbReference type="Gene3D" id="2.130.10.10">
    <property type="entry name" value="YVTN repeat-like/Quinoprotein amine dehydrogenase"/>
    <property type="match status" value="2"/>
</dbReference>
<feature type="repeat" description="WD" evidence="3">
    <location>
        <begin position="273"/>
        <end position="303"/>
    </location>
</feature>
<dbReference type="Proteomes" id="UP001611383">
    <property type="component" value="Chromosome"/>
</dbReference>
<dbReference type="PANTHER" id="PTHR19848:SF8">
    <property type="entry name" value="F-BOX AND WD REPEAT DOMAIN CONTAINING 7"/>
    <property type="match status" value="1"/>
</dbReference>
<protein>
    <submittedName>
        <fullName evidence="4">Uncharacterized protein</fullName>
    </submittedName>
</protein>